<evidence type="ECO:0000313" key="4">
    <source>
        <dbReference type="EMBL" id="MFC4337849.1"/>
    </source>
</evidence>
<sequence>MDIPSQTRAPGRRRTASVALVFAVLFAAFAVPGTALADPDPTVLVSEVSNAGPDGSADEIIELTNYGDAPADLNGWGAYRCTAVGSRAYDPQIPLLEGVTLAPGETYLIANRNGTVPDADAYYDVSLANAGFGVRLEDERRAIADAVAVYASPTDSECSLDDEPLPNDLNGVRNQTWQRTGHTGTDADDFIRAERTAGEPNATEPDEGVQPGDVLVSELTNLGPNGSADDFVEFANYGDETADIGGWEFYRCWGSGRTTPGSLQATVPAGTRLAPGEVFVAAHDSVEVPEGVPHARYPVSLSNAGFGAMLVDTSGTVRDSVGVYETDGVHQASTGSPCTRGEALPNRLDGGSGQSWQRTDATGDNAADFVKGERTIGELTEPVEVPDPEPVETGVRVTELVNAGPGGGADEFFELANLGEEAVSLEGWSLHRCQGDTRRNPGRQAEIPSGTVLEPGETFTAVHSGSDYEGDASYDTGFAAEGFGLMVLTGDGGLADSVGVYDDGYSPCTRGLSILNLVDTADGETLQRVDSTRRNSRDFTAAPASPGTLPDDLRRPADVEEGELDDVAVEPAPRPLSPEASDEVDGTSASLTAAASHTTGGDSEVGFIGAEAIDLSRKASRVFTGVSEDPVPQSRKIAEEEARKDGWDAPVVTEAVDGYPFQRFELTLAERPKEDFSLTWSGSSTGTNELQMYAWNRHADRWDPLTHGGGVTGGAITLTGEASASDHVRGRTADILVIDGPAVGAAFSDDGAEPNRSFKDPAEYDVAFGHVSDTQFLSEGYRSTYTDMVKWLAANDEGRGIAYTSHTGDVVENWLNGTHSERRAVDEFEFASEVMSLLEESDHPYGILPGNHDNKWGRDGGLYEEYFPAERFEDEPWYGGSWKDGDAQNHYDVVEEGGARFLFLSLGYLGGDESVEWANEVIAAHPDHNVVLATHEYLNTDGSLSTPDSYRWTSMADRYWSEIVEPNANVFMVLSGHHYGTATNVKEGVGGDEDRKVVEMMANYQGFQDGDHFDTGFLRLLQFDLDASLMAVNTYSPSLGEHNAWNYGKDEEGLPEYTDADDEFTVEVSLTSGYDKRVATESLVPHGAPTDLGGAAAGDGESATVVWDGLTPCGTYLWYASAEADGRSALSRARTVAVPARDGRGC</sequence>
<feature type="compositionally biased region" description="Acidic residues" evidence="1">
    <location>
        <begin position="559"/>
        <end position="568"/>
    </location>
</feature>
<dbReference type="InterPro" id="IPR036415">
    <property type="entry name" value="Lamin_tail_dom_sf"/>
</dbReference>
<feature type="region of interest" description="Disordered" evidence="1">
    <location>
        <begin position="328"/>
        <end position="360"/>
    </location>
</feature>
<reference evidence="5" key="1">
    <citation type="journal article" date="2019" name="Int. J. Syst. Evol. Microbiol.">
        <title>The Global Catalogue of Microorganisms (GCM) 10K type strain sequencing project: providing services to taxonomists for standard genome sequencing and annotation.</title>
        <authorList>
            <consortium name="The Broad Institute Genomics Platform"/>
            <consortium name="The Broad Institute Genome Sequencing Center for Infectious Disease"/>
            <person name="Wu L."/>
            <person name="Ma J."/>
        </authorList>
    </citation>
    <scope>NUCLEOTIDE SEQUENCE [LARGE SCALE GENOMIC DNA]</scope>
    <source>
        <strain evidence="5">IBRC-M 10908</strain>
    </source>
</reference>
<feature type="compositionally biased region" description="Basic and acidic residues" evidence="1">
    <location>
        <begin position="527"/>
        <end position="537"/>
    </location>
</feature>
<gene>
    <name evidence="4" type="ORF">ACFPET_21880</name>
</gene>
<organism evidence="4 5">
    <name type="scientific">Salininema proteolyticum</name>
    <dbReference type="NCBI Taxonomy" id="1607685"/>
    <lineage>
        <taxon>Bacteria</taxon>
        <taxon>Bacillati</taxon>
        <taxon>Actinomycetota</taxon>
        <taxon>Actinomycetes</taxon>
        <taxon>Glycomycetales</taxon>
        <taxon>Glycomycetaceae</taxon>
        <taxon>Salininema</taxon>
    </lineage>
</organism>
<feature type="region of interest" description="Disordered" evidence="1">
    <location>
        <begin position="527"/>
        <end position="604"/>
    </location>
</feature>
<proteinExistence type="predicted"/>
<dbReference type="Pfam" id="PF00932">
    <property type="entry name" value="LTD"/>
    <property type="match status" value="2"/>
</dbReference>
<dbReference type="SUPFAM" id="SSF56300">
    <property type="entry name" value="Metallo-dependent phosphatases"/>
    <property type="match status" value="1"/>
</dbReference>
<keyword evidence="5" id="KW-1185">Reference proteome</keyword>
<feature type="chain" id="PRO_5045652777" evidence="2">
    <location>
        <begin position="38"/>
        <end position="1146"/>
    </location>
</feature>
<dbReference type="PANTHER" id="PTHR43143:SF5">
    <property type="entry name" value="SECRETED PROTEIN"/>
    <property type="match status" value="1"/>
</dbReference>
<evidence type="ECO:0000256" key="1">
    <source>
        <dbReference type="SAM" id="MobiDB-lite"/>
    </source>
</evidence>
<feature type="compositionally biased region" description="Low complexity" evidence="1">
    <location>
        <begin position="586"/>
        <end position="601"/>
    </location>
</feature>
<evidence type="ECO:0000256" key="2">
    <source>
        <dbReference type="SAM" id="SignalP"/>
    </source>
</evidence>
<dbReference type="RefSeq" id="WP_380625248.1">
    <property type="nucleotide sequence ID" value="NZ_JBHSDK010000061.1"/>
</dbReference>
<dbReference type="Gene3D" id="3.60.21.10">
    <property type="match status" value="1"/>
</dbReference>
<feature type="domain" description="LTD" evidence="3">
    <location>
        <begin position="31"/>
        <end position="154"/>
    </location>
</feature>
<evidence type="ECO:0000313" key="5">
    <source>
        <dbReference type="Proteomes" id="UP001595823"/>
    </source>
</evidence>
<dbReference type="PANTHER" id="PTHR43143">
    <property type="entry name" value="METALLOPHOSPHOESTERASE, CALCINEURIN SUPERFAMILY"/>
    <property type="match status" value="1"/>
</dbReference>
<accession>A0ABV8U4W0</accession>
<evidence type="ECO:0000259" key="3">
    <source>
        <dbReference type="PROSITE" id="PS51841"/>
    </source>
</evidence>
<dbReference type="SUPFAM" id="SSF74853">
    <property type="entry name" value="Lamin A/C globular tail domain"/>
    <property type="match status" value="2"/>
</dbReference>
<feature type="signal peptide" evidence="2">
    <location>
        <begin position="1"/>
        <end position="37"/>
    </location>
</feature>
<keyword evidence="2" id="KW-0732">Signal</keyword>
<feature type="domain" description="LTD" evidence="3">
    <location>
        <begin position="384"/>
        <end position="536"/>
    </location>
</feature>
<name>A0ABV8U4W0_9ACTN</name>
<dbReference type="InterPro" id="IPR029052">
    <property type="entry name" value="Metallo-depent_PP-like"/>
</dbReference>
<dbReference type="EMBL" id="JBHSDK010000061">
    <property type="protein sequence ID" value="MFC4337849.1"/>
    <property type="molecule type" value="Genomic_DNA"/>
</dbReference>
<dbReference type="Gene3D" id="2.60.40.1260">
    <property type="entry name" value="Lamin Tail domain"/>
    <property type="match status" value="1"/>
</dbReference>
<dbReference type="PROSITE" id="PS51841">
    <property type="entry name" value="LTD"/>
    <property type="match status" value="3"/>
</dbReference>
<feature type="domain" description="LTD" evidence="3">
    <location>
        <begin position="198"/>
        <end position="325"/>
    </location>
</feature>
<dbReference type="InterPro" id="IPR001322">
    <property type="entry name" value="Lamin_tail_dom"/>
</dbReference>
<dbReference type="Proteomes" id="UP001595823">
    <property type="component" value="Unassembled WGS sequence"/>
</dbReference>
<dbReference type="InterPro" id="IPR051918">
    <property type="entry name" value="STPP_CPPED1"/>
</dbReference>
<comment type="caution">
    <text evidence="4">The sequence shown here is derived from an EMBL/GenBank/DDBJ whole genome shotgun (WGS) entry which is preliminary data.</text>
</comment>
<protein>
    <submittedName>
        <fullName evidence="4">Lamin tail domain-containing protein</fullName>
    </submittedName>
</protein>